<accession>A0AAJ1QIK1</accession>
<feature type="binding site" evidence="6">
    <location>
        <position position="88"/>
    </location>
    <ligand>
        <name>Fe cation</name>
        <dbReference type="ChEBI" id="CHEBI:24875"/>
        <note>catalytic</note>
    </ligand>
</feature>
<dbReference type="Gene3D" id="2.60.120.10">
    <property type="entry name" value="Jelly Rolls"/>
    <property type="match status" value="1"/>
</dbReference>
<evidence type="ECO:0000256" key="4">
    <source>
        <dbReference type="ARBA" id="ARBA00023002"/>
    </source>
</evidence>
<dbReference type="EMBL" id="JAUCFI010000001">
    <property type="protein sequence ID" value="MDM5281900.1"/>
    <property type="molecule type" value="Genomic_DNA"/>
</dbReference>
<dbReference type="InterPro" id="IPR010300">
    <property type="entry name" value="CDO_1"/>
</dbReference>
<dbReference type="CDD" id="cd10548">
    <property type="entry name" value="cupin_CDO"/>
    <property type="match status" value="1"/>
</dbReference>
<gene>
    <name evidence="7" type="ORF">QUF85_00710</name>
</gene>
<comment type="similarity">
    <text evidence="1">Belongs to the cysteine dioxygenase family.</text>
</comment>
<sequence length="195" mass="22399">MTHNPSIQTFEESIRKVLNVAKSEKEIVNQIQPYFQSLLQNEGLLPESYKQPKPNKYSQFLLYKPQDEAFSIVAFVWGPGQTAPIHDHLVWGLVGIYEGTIEETRYRKISNDESEVGFNLEVVETVIAKTKDISFVYPPNADIHSVRNPFNDIAITIHIYGTDIGKQKRNRYASETYAMKPIVTSHENEVPIYHM</sequence>
<proteinExistence type="inferred from homology"/>
<dbReference type="GO" id="GO:0016702">
    <property type="term" value="F:oxidoreductase activity, acting on single donors with incorporation of molecular oxygen, incorporation of two atoms of oxygen"/>
    <property type="evidence" value="ECO:0007669"/>
    <property type="project" value="InterPro"/>
</dbReference>
<dbReference type="RefSeq" id="WP_289348169.1">
    <property type="nucleotide sequence ID" value="NZ_JAUCFI010000001.1"/>
</dbReference>
<dbReference type="PANTHER" id="PTHR12918">
    <property type="entry name" value="CYSTEINE DIOXYGENASE"/>
    <property type="match status" value="1"/>
</dbReference>
<reference evidence="7" key="1">
    <citation type="submission" date="2023-06" db="EMBL/GenBank/DDBJ databases">
        <title>Comparative genomics of Bacillaceae isolates and their secondary metabolite potential.</title>
        <authorList>
            <person name="Song L."/>
            <person name="Nielsen L.J."/>
            <person name="Mohite O."/>
            <person name="Xu X."/>
            <person name="Weber T."/>
            <person name="Kovacs A.T."/>
        </authorList>
    </citation>
    <scope>NUCLEOTIDE SEQUENCE</scope>
    <source>
        <strain evidence="7">G1S1</strain>
    </source>
</reference>
<dbReference type="InterPro" id="IPR014710">
    <property type="entry name" value="RmlC-like_jellyroll"/>
</dbReference>
<evidence type="ECO:0000313" key="7">
    <source>
        <dbReference type="EMBL" id="MDM5281900.1"/>
    </source>
</evidence>
<keyword evidence="2 6" id="KW-0479">Metal-binding</keyword>
<keyword evidence="4" id="KW-0560">Oxidoreductase</keyword>
<evidence type="ECO:0000256" key="2">
    <source>
        <dbReference type="ARBA" id="ARBA00022723"/>
    </source>
</evidence>
<feature type="binding site" evidence="6">
    <location>
        <position position="86"/>
    </location>
    <ligand>
        <name>Fe cation</name>
        <dbReference type="ChEBI" id="CHEBI:24875"/>
        <note>catalytic</note>
    </ligand>
</feature>
<dbReference type="AlphaFoldDB" id="A0AAJ1QIK1"/>
<keyword evidence="5 6" id="KW-0408">Iron</keyword>
<keyword evidence="3 7" id="KW-0223">Dioxygenase</keyword>
<comment type="caution">
    <text evidence="7">The sequence shown here is derived from an EMBL/GenBank/DDBJ whole genome shotgun (WGS) entry which is preliminary data.</text>
</comment>
<evidence type="ECO:0000256" key="1">
    <source>
        <dbReference type="ARBA" id="ARBA00006622"/>
    </source>
</evidence>
<dbReference type="SUPFAM" id="SSF51182">
    <property type="entry name" value="RmlC-like cupins"/>
    <property type="match status" value="1"/>
</dbReference>
<dbReference type="GO" id="GO:0008198">
    <property type="term" value="F:ferrous iron binding"/>
    <property type="evidence" value="ECO:0007669"/>
    <property type="project" value="TreeGrafter"/>
</dbReference>
<organism evidence="7 8">
    <name type="scientific">Peribacillus frigoritolerans</name>
    <dbReference type="NCBI Taxonomy" id="450367"/>
    <lineage>
        <taxon>Bacteria</taxon>
        <taxon>Bacillati</taxon>
        <taxon>Bacillota</taxon>
        <taxon>Bacilli</taxon>
        <taxon>Bacillales</taxon>
        <taxon>Bacillaceae</taxon>
        <taxon>Peribacillus</taxon>
    </lineage>
</organism>
<dbReference type="Proteomes" id="UP001238973">
    <property type="component" value="Unassembled WGS sequence"/>
</dbReference>
<name>A0AAJ1QIK1_9BACI</name>
<evidence type="ECO:0000256" key="6">
    <source>
        <dbReference type="PIRSR" id="PIRSR610300-51"/>
    </source>
</evidence>
<evidence type="ECO:0000256" key="3">
    <source>
        <dbReference type="ARBA" id="ARBA00022964"/>
    </source>
</evidence>
<feature type="binding site" evidence="6">
    <location>
        <position position="144"/>
    </location>
    <ligand>
        <name>Fe cation</name>
        <dbReference type="ChEBI" id="CHEBI:24875"/>
        <note>catalytic</note>
    </ligand>
</feature>
<dbReference type="InterPro" id="IPR011051">
    <property type="entry name" value="RmlC_Cupin_sf"/>
</dbReference>
<dbReference type="PANTHER" id="PTHR12918:SF1">
    <property type="entry name" value="CYSTEINE DIOXYGENASE TYPE 1"/>
    <property type="match status" value="1"/>
</dbReference>
<protein>
    <submittedName>
        <fullName evidence="7">Cysteine dioxygenase family protein</fullName>
    </submittedName>
</protein>
<evidence type="ECO:0000313" key="8">
    <source>
        <dbReference type="Proteomes" id="UP001238973"/>
    </source>
</evidence>
<evidence type="ECO:0000256" key="5">
    <source>
        <dbReference type="ARBA" id="ARBA00023004"/>
    </source>
</evidence>